<feature type="region of interest" description="Disordered" evidence="1">
    <location>
        <begin position="34"/>
        <end position="53"/>
    </location>
</feature>
<sequence length="230" mass="26443">MAAQEVNQGCTRDVLELLHLHHSLRIVYSRWHPERDENNPHLGPDKKRYPQDDPAEAFENKAAHIPVLNCYEMIQLLTKFYKIKCKLLQNEEKNGRIKRSLKRLVNVNYGRSGDGNSTPEAKSPERVTPLLKENGRTSFPLEFSGSESRNEFPPKIALLVFPKEQDPIDVTLIWYSFRHTRKGRGFRPNPIDLTKEENDRQIEDEQTEVARSIVAGTGGSKEDSRTPLAR</sequence>
<dbReference type="EMBL" id="JAWJWF010000047">
    <property type="protein sequence ID" value="KAK6621490.1"/>
    <property type="molecule type" value="Genomic_DNA"/>
</dbReference>
<reference evidence="2 3" key="1">
    <citation type="submission" date="2023-09" db="EMBL/GenBank/DDBJ databases">
        <title>Genomes of two closely related lineages of the louse Polyplax serrata with different host specificities.</title>
        <authorList>
            <person name="Martinu J."/>
            <person name="Tarabai H."/>
            <person name="Stefka J."/>
            <person name="Hypsa V."/>
        </authorList>
    </citation>
    <scope>NUCLEOTIDE SEQUENCE [LARGE SCALE GENOMIC DNA]</scope>
    <source>
        <strain evidence="2">98ZLc_SE</strain>
    </source>
</reference>
<name>A0ABR1AJL7_POLSC</name>
<feature type="compositionally biased region" description="Basic and acidic residues" evidence="1">
    <location>
        <begin position="34"/>
        <end position="51"/>
    </location>
</feature>
<keyword evidence="3" id="KW-1185">Reference proteome</keyword>
<organism evidence="2 3">
    <name type="scientific">Polyplax serrata</name>
    <name type="common">Common mouse louse</name>
    <dbReference type="NCBI Taxonomy" id="468196"/>
    <lineage>
        <taxon>Eukaryota</taxon>
        <taxon>Metazoa</taxon>
        <taxon>Ecdysozoa</taxon>
        <taxon>Arthropoda</taxon>
        <taxon>Hexapoda</taxon>
        <taxon>Insecta</taxon>
        <taxon>Pterygota</taxon>
        <taxon>Neoptera</taxon>
        <taxon>Paraneoptera</taxon>
        <taxon>Psocodea</taxon>
        <taxon>Troctomorpha</taxon>
        <taxon>Phthiraptera</taxon>
        <taxon>Anoplura</taxon>
        <taxon>Polyplacidae</taxon>
        <taxon>Polyplax</taxon>
    </lineage>
</organism>
<proteinExistence type="predicted"/>
<gene>
    <name evidence="2" type="ORF">RUM44_001297</name>
</gene>
<evidence type="ECO:0000256" key="1">
    <source>
        <dbReference type="SAM" id="MobiDB-lite"/>
    </source>
</evidence>
<accession>A0ABR1AJL7</accession>
<protein>
    <submittedName>
        <fullName evidence="2">Uncharacterized protein</fullName>
    </submittedName>
</protein>
<comment type="caution">
    <text evidence="2">The sequence shown here is derived from an EMBL/GenBank/DDBJ whole genome shotgun (WGS) entry which is preliminary data.</text>
</comment>
<evidence type="ECO:0000313" key="3">
    <source>
        <dbReference type="Proteomes" id="UP001359485"/>
    </source>
</evidence>
<dbReference type="Proteomes" id="UP001359485">
    <property type="component" value="Unassembled WGS sequence"/>
</dbReference>
<evidence type="ECO:0000313" key="2">
    <source>
        <dbReference type="EMBL" id="KAK6621490.1"/>
    </source>
</evidence>